<dbReference type="Proteomes" id="UP000182569">
    <property type="component" value="Chromosome"/>
</dbReference>
<protein>
    <submittedName>
        <fullName evidence="1">Uncharacterized protein</fullName>
    </submittedName>
</protein>
<dbReference type="RefSeq" id="WP_071612529.1">
    <property type="nucleotide sequence ID" value="NZ_CP015756.1"/>
</dbReference>
<dbReference type="SUPFAM" id="SSF158668">
    <property type="entry name" value="MtlR-like"/>
    <property type="match status" value="1"/>
</dbReference>
<dbReference type="OrthoDB" id="416259at186801"/>
<reference evidence="2" key="1">
    <citation type="journal article" date="2016" name="Front. Microbiol.">
        <title>Complete Genome Sequence of Clostridium estertheticum DSM 8809, a Microbe Identified in Spoiled Vacuum Packed Beef.</title>
        <authorList>
            <person name="Yu Z."/>
            <person name="Gunn L."/>
            <person name="Brennan E."/>
            <person name="Reid R."/>
            <person name="Wall P.G."/>
            <person name="Gaora O.P."/>
            <person name="Hurley D."/>
            <person name="Bolton D."/>
            <person name="Fanning S."/>
        </authorList>
    </citation>
    <scope>NUCLEOTIDE SEQUENCE [LARGE SCALE GENOMIC DNA]</scope>
    <source>
        <strain evidence="2">DSM 8809</strain>
    </source>
</reference>
<proteinExistence type="predicted"/>
<organism evidence="1 2">
    <name type="scientific">Clostridium estertheticum subsp. estertheticum</name>
    <dbReference type="NCBI Taxonomy" id="1552"/>
    <lineage>
        <taxon>Bacteria</taxon>
        <taxon>Bacillati</taxon>
        <taxon>Bacillota</taxon>
        <taxon>Clostridia</taxon>
        <taxon>Eubacteriales</taxon>
        <taxon>Clostridiaceae</taxon>
        <taxon>Clostridium</taxon>
    </lineage>
</organism>
<dbReference type="KEGG" id="ceu:A7L45_09245"/>
<sequence length="168" mass="20041">MKEMNKTELKKLDGNVSEFKNKLEKFHLDINSESPMQIILKGNLYIEYALRERLKKHLKNPDILDCDKLTFDQLAKSVFSLGLLPIDIFKTVMKVNYIRNLYSINLKYNFNEEEYRKLENTFSPDFKEMYLVFLGTHEYPVSTLIKLQTAIFTIWQLILNRYNVLENM</sequence>
<dbReference type="InterPro" id="IPR038026">
    <property type="entry name" value="MtlR-like_sf"/>
</dbReference>
<evidence type="ECO:0000313" key="1">
    <source>
        <dbReference type="EMBL" id="APC40238.1"/>
    </source>
</evidence>
<dbReference type="EMBL" id="CP015756">
    <property type="protein sequence ID" value="APC40238.1"/>
    <property type="molecule type" value="Genomic_DNA"/>
</dbReference>
<keyword evidence="2" id="KW-1185">Reference proteome</keyword>
<accession>A0A1J0GH62</accession>
<gene>
    <name evidence="1" type="ORF">A7L45_09245</name>
</gene>
<evidence type="ECO:0000313" key="2">
    <source>
        <dbReference type="Proteomes" id="UP000182569"/>
    </source>
</evidence>
<dbReference type="AlphaFoldDB" id="A0A1J0GH62"/>
<name>A0A1J0GH62_9CLOT</name>